<dbReference type="GO" id="GO:0003700">
    <property type="term" value="F:DNA-binding transcription factor activity"/>
    <property type="evidence" value="ECO:0007669"/>
    <property type="project" value="InterPro"/>
</dbReference>
<dbReference type="PROSITE" id="PS50987">
    <property type="entry name" value="HTH_ARSR_2"/>
    <property type="match status" value="1"/>
</dbReference>
<sequence length="109" mass="12181">MRLTENVVAPNVVDAGDMLANARRTTDFLKSLAHEGRLVILCRLSEGPATVTELEQVLGARQSSVSQQLARLRSEGLVDYERDGRILRYSIADDRARKVVAMLYDLFCD</sequence>
<dbReference type="EMBL" id="JACRAF010000069">
    <property type="protein sequence ID" value="MBI4924170.1"/>
    <property type="molecule type" value="Genomic_DNA"/>
</dbReference>
<dbReference type="Gene3D" id="1.10.10.10">
    <property type="entry name" value="Winged helix-like DNA-binding domain superfamily/Winged helix DNA-binding domain"/>
    <property type="match status" value="1"/>
</dbReference>
<dbReference type="SMART" id="SM00418">
    <property type="entry name" value="HTH_ARSR"/>
    <property type="match status" value="1"/>
</dbReference>
<evidence type="ECO:0000259" key="4">
    <source>
        <dbReference type="PROSITE" id="PS50987"/>
    </source>
</evidence>
<dbReference type="InterPro" id="IPR051011">
    <property type="entry name" value="Metal_resp_trans_reg"/>
</dbReference>
<reference evidence="5" key="1">
    <citation type="submission" date="2020-07" db="EMBL/GenBank/DDBJ databases">
        <title>Huge and variable diversity of episymbiotic CPR bacteria and DPANN archaea in groundwater ecosystems.</title>
        <authorList>
            <person name="He C.Y."/>
            <person name="Keren R."/>
            <person name="Whittaker M."/>
            <person name="Farag I.F."/>
            <person name="Doudna J."/>
            <person name="Cate J.H.D."/>
            <person name="Banfield J.F."/>
        </authorList>
    </citation>
    <scope>NUCLEOTIDE SEQUENCE</scope>
    <source>
        <strain evidence="5">NC_groundwater_1586_Pr3_B-0.1um_66_15</strain>
    </source>
</reference>
<dbReference type="Pfam" id="PF01022">
    <property type="entry name" value="HTH_5"/>
    <property type="match status" value="1"/>
</dbReference>
<keyword evidence="2" id="KW-0238">DNA-binding</keyword>
<accession>A0A933P093</accession>
<dbReference type="InterPro" id="IPR036388">
    <property type="entry name" value="WH-like_DNA-bd_sf"/>
</dbReference>
<evidence type="ECO:0000313" key="6">
    <source>
        <dbReference type="Proteomes" id="UP000782610"/>
    </source>
</evidence>
<dbReference type="SUPFAM" id="SSF46785">
    <property type="entry name" value="Winged helix' DNA-binding domain"/>
    <property type="match status" value="1"/>
</dbReference>
<dbReference type="Proteomes" id="UP000782610">
    <property type="component" value="Unassembled WGS sequence"/>
</dbReference>
<dbReference type="PANTHER" id="PTHR43132:SF2">
    <property type="entry name" value="ARSENICAL RESISTANCE OPERON REPRESSOR ARSR-RELATED"/>
    <property type="match status" value="1"/>
</dbReference>
<name>A0A933P093_9HYPH</name>
<organism evidence="5 6">
    <name type="scientific">Devosia nanyangense</name>
    <dbReference type="NCBI Taxonomy" id="1228055"/>
    <lineage>
        <taxon>Bacteria</taxon>
        <taxon>Pseudomonadati</taxon>
        <taxon>Pseudomonadota</taxon>
        <taxon>Alphaproteobacteria</taxon>
        <taxon>Hyphomicrobiales</taxon>
        <taxon>Devosiaceae</taxon>
        <taxon>Devosia</taxon>
    </lineage>
</organism>
<evidence type="ECO:0000313" key="5">
    <source>
        <dbReference type="EMBL" id="MBI4924170.1"/>
    </source>
</evidence>
<dbReference type="InterPro" id="IPR036390">
    <property type="entry name" value="WH_DNA-bd_sf"/>
</dbReference>
<dbReference type="NCBIfam" id="NF033788">
    <property type="entry name" value="HTH_metalloreg"/>
    <property type="match status" value="1"/>
</dbReference>
<proteinExistence type="predicted"/>
<dbReference type="PANTHER" id="PTHR43132">
    <property type="entry name" value="ARSENICAL RESISTANCE OPERON REPRESSOR ARSR-RELATED"/>
    <property type="match status" value="1"/>
</dbReference>
<dbReference type="InterPro" id="IPR011991">
    <property type="entry name" value="ArsR-like_HTH"/>
</dbReference>
<dbReference type="GO" id="GO:0003677">
    <property type="term" value="F:DNA binding"/>
    <property type="evidence" value="ECO:0007669"/>
    <property type="project" value="UniProtKB-KW"/>
</dbReference>
<evidence type="ECO:0000256" key="3">
    <source>
        <dbReference type="ARBA" id="ARBA00023163"/>
    </source>
</evidence>
<dbReference type="AlphaFoldDB" id="A0A933P093"/>
<evidence type="ECO:0000256" key="2">
    <source>
        <dbReference type="ARBA" id="ARBA00023125"/>
    </source>
</evidence>
<keyword evidence="3" id="KW-0804">Transcription</keyword>
<comment type="caution">
    <text evidence="5">The sequence shown here is derived from an EMBL/GenBank/DDBJ whole genome shotgun (WGS) entry which is preliminary data.</text>
</comment>
<gene>
    <name evidence="5" type="ORF">HY834_20740</name>
</gene>
<feature type="domain" description="HTH arsR-type" evidence="4">
    <location>
        <begin position="19"/>
        <end position="109"/>
    </location>
</feature>
<dbReference type="CDD" id="cd00090">
    <property type="entry name" value="HTH_ARSR"/>
    <property type="match status" value="1"/>
</dbReference>
<protein>
    <submittedName>
        <fullName evidence="5">Helix-turn-helix transcriptional regulator</fullName>
    </submittedName>
</protein>
<dbReference type="PRINTS" id="PR00778">
    <property type="entry name" value="HTHARSR"/>
</dbReference>
<evidence type="ECO:0000256" key="1">
    <source>
        <dbReference type="ARBA" id="ARBA00023015"/>
    </source>
</evidence>
<keyword evidence="1" id="KW-0805">Transcription regulation</keyword>
<dbReference type="InterPro" id="IPR001845">
    <property type="entry name" value="HTH_ArsR_DNA-bd_dom"/>
</dbReference>